<evidence type="ECO:0000256" key="10">
    <source>
        <dbReference type="PIRNR" id="PIRNR006291"/>
    </source>
</evidence>
<dbReference type="InterPro" id="IPR023229">
    <property type="entry name" value="T2SS_M_periplasmic_sf"/>
</dbReference>
<organism evidence="11 12">
    <name type="scientific">Photobacterium kishitanii</name>
    <dbReference type="NCBI Taxonomy" id="318456"/>
    <lineage>
        <taxon>Bacteria</taxon>
        <taxon>Pseudomonadati</taxon>
        <taxon>Pseudomonadota</taxon>
        <taxon>Gammaproteobacteria</taxon>
        <taxon>Vibrionales</taxon>
        <taxon>Vibrionaceae</taxon>
        <taxon>Photobacterium</taxon>
    </lineage>
</organism>
<protein>
    <recommendedName>
        <fullName evidence="10">Type II secretion system protein M</fullName>
        <shortName evidence="10">T2SS protein M</shortName>
    </recommendedName>
    <alternativeName>
        <fullName evidence="10">General secretion pathway protein M</fullName>
    </alternativeName>
</protein>
<dbReference type="Gene3D" id="3.30.1360.100">
    <property type="entry name" value="General secretion pathway protein M, EpsM"/>
    <property type="match status" value="1"/>
</dbReference>
<dbReference type="GO" id="GO:0015627">
    <property type="term" value="C:type II protein secretion system complex"/>
    <property type="evidence" value="ECO:0007669"/>
    <property type="project" value="InterPro"/>
</dbReference>
<gene>
    <name evidence="11" type="ORF">C9J27_25435</name>
</gene>
<keyword evidence="7 10" id="KW-0653">Protein transport</keyword>
<keyword evidence="5 10" id="KW-0997">Cell inner membrane</keyword>
<keyword evidence="4 10" id="KW-1003">Cell membrane</keyword>
<evidence type="ECO:0000256" key="4">
    <source>
        <dbReference type="ARBA" id="ARBA00022475"/>
    </source>
</evidence>
<evidence type="ECO:0000256" key="7">
    <source>
        <dbReference type="ARBA" id="ARBA00022927"/>
    </source>
</evidence>
<dbReference type="EMBL" id="PYNF01000054">
    <property type="protein sequence ID" value="PSU88339.1"/>
    <property type="molecule type" value="Genomic_DNA"/>
</dbReference>
<proteinExistence type="inferred from homology"/>
<dbReference type="Proteomes" id="UP000241426">
    <property type="component" value="Unassembled WGS sequence"/>
</dbReference>
<evidence type="ECO:0000256" key="2">
    <source>
        <dbReference type="ARBA" id="ARBA00010637"/>
    </source>
</evidence>
<dbReference type="eggNOG" id="COG3149">
    <property type="taxonomic scope" value="Bacteria"/>
</dbReference>
<comment type="subcellular location">
    <subcellularLocation>
        <location evidence="1">Cell inner membrane</location>
        <topology evidence="1">Single-pass membrane protein</topology>
    </subcellularLocation>
</comment>
<dbReference type="GeneID" id="29942810"/>
<dbReference type="AlphaFoldDB" id="A0A0B7JGZ9"/>
<dbReference type="PIRSF" id="PIRSF006291">
    <property type="entry name" value="GspM"/>
    <property type="match status" value="1"/>
</dbReference>
<reference evidence="11 12" key="1">
    <citation type="submission" date="2018-01" db="EMBL/GenBank/DDBJ databases">
        <title>Whole genome sequencing of Histamine producing bacteria.</title>
        <authorList>
            <person name="Butler K."/>
        </authorList>
    </citation>
    <scope>NUCLEOTIDE SEQUENCE [LARGE SCALE GENOMIC DNA]</scope>
    <source>
        <strain evidence="11 12">FS-7.2</strain>
    </source>
</reference>
<evidence type="ECO:0000256" key="3">
    <source>
        <dbReference type="ARBA" id="ARBA00022448"/>
    </source>
</evidence>
<keyword evidence="6" id="KW-0812">Transmembrane</keyword>
<dbReference type="GO" id="GO:0015628">
    <property type="term" value="P:protein secretion by the type II secretion system"/>
    <property type="evidence" value="ECO:0007669"/>
    <property type="project" value="InterPro"/>
</dbReference>
<keyword evidence="9 10" id="KW-0472">Membrane</keyword>
<evidence type="ECO:0000256" key="5">
    <source>
        <dbReference type="ARBA" id="ARBA00022519"/>
    </source>
</evidence>
<evidence type="ECO:0000256" key="9">
    <source>
        <dbReference type="ARBA" id="ARBA00023136"/>
    </source>
</evidence>
<evidence type="ECO:0000313" key="12">
    <source>
        <dbReference type="Proteomes" id="UP000241426"/>
    </source>
</evidence>
<evidence type="ECO:0000313" key="11">
    <source>
        <dbReference type="EMBL" id="PSU88339.1"/>
    </source>
</evidence>
<dbReference type="RefSeq" id="WP_036788375.1">
    <property type="nucleotide sequence ID" value="NZ_LN794352.1"/>
</dbReference>
<keyword evidence="3 10" id="KW-0813">Transport</keyword>
<comment type="similarity">
    <text evidence="2 10">Belongs to the GSP M family.</text>
</comment>
<dbReference type="InterPro" id="IPR007690">
    <property type="entry name" value="T2SS_GspM"/>
</dbReference>
<comment type="function">
    <text evidence="10">Inner membrane component of the type II secretion system required for the energy-dependent secretion of extracellular factors such as proteases and toxins from the periplasm.</text>
</comment>
<evidence type="ECO:0000256" key="1">
    <source>
        <dbReference type="ARBA" id="ARBA00004377"/>
    </source>
</evidence>
<dbReference type="Pfam" id="PF04612">
    <property type="entry name" value="T2SSM"/>
    <property type="match status" value="1"/>
</dbReference>
<accession>A0A2T3KA92</accession>
<keyword evidence="8" id="KW-1133">Transmembrane helix</keyword>
<accession>A0A0B7JGZ9</accession>
<comment type="caution">
    <text evidence="11">The sequence shown here is derived from an EMBL/GenBank/DDBJ whole genome shotgun (WGS) entry which is preliminary data.</text>
</comment>
<name>A0A0B7JGZ9_9GAMM</name>
<dbReference type="SUPFAM" id="SSF103054">
    <property type="entry name" value="General secretion pathway protein M, EpsM"/>
    <property type="match status" value="1"/>
</dbReference>
<sequence length="160" mass="18236">MAELKAWWKALSQREQHLLLGAGSALAIAILYWGAWQPLNQRAAEAQNKINQQRQLLTWVEHKANQISALKRAGGTVNVSDEGLNQVINETTTRFKIDLIRMQPRNDALQVWVQPLPFDTLVNWLVYLQQSYGINTQFIDLSKTDKNGMVEVNRLQLGRG</sequence>
<evidence type="ECO:0000256" key="8">
    <source>
        <dbReference type="ARBA" id="ARBA00022989"/>
    </source>
</evidence>
<dbReference type="GO" id="GO:0005886">
    <property type="term" value="C:plasma membrane"/>
    <property type="evidence" value="ECO:0007669"/>
    <property type="project" value="UniProtKB-SubCell"/>
</dbReference>
<evidence type="ECO:0000256" key="6">
    <source>
        <dbReference type="ARBA" id="ARBA00022692"/>
    </source>
</evidence>